<dbReference type="EMBL" id="JAOSLC020000003">
    <property type="protein sequence ID" value="MDD7914870.1"/>
    <property type="molecule type" value="Genomic_DNA"/>
</dbReference>
<sequence length="224" mass="25655">MVLFLITTSCSDKTDVFKLKQEQVPLSENIKITSKNKEDLNLDIGLWMFNKKTPEISSIANWIGIQLKGKVILEPINIIWLDFKATNKVEAEENIVNFLKANNFLMRSGSSTGYYGLFENDYWIPQFMETWSDNANPTTINNHGRIFIAHEIKDNSNNSFFVSTGAFSIENESHHLISFRDALKDFKPVIDWSVSNNSYQAKNIILSSNYTTDDHNGIKIFTLN</sequence>
<name>A0ABT5S9V3_9FLAO</name>
<proteinExistence type="predicted"/>
<evidence type="ECO:0000313" key="2">
    <source>
        <dbReference type="Proteomes" id="UP001151478"/>
    </source>
</evidence>
<protein>
    <submittedName>
        <fullName evidence="1">Uncharacterized protein</fullName>
    </submittedName>
</protein>
<gene>
    <name evidence="1" type="ORF">N5A56_010780</name>
</gene>
<accession>A0ABT5S9V3</accession>
<dbReference type="Proteomes" id="UP001151478">
    <property type="component" value="Unassembled WGS sequence"/>
</dbReference>
<reference evidence="1" key="1">
    <citation type="submission" date="2023-02" db="EMBL/GenBank/DDBJ databases">
        <title>Polaribacter ponticola sp. nov., isolated from seawater.</title>
        <authorList>
            <person name="Baek J.H."/>
            <person name="Kim J.M."/>
            <person name="Choi D.G."/>
            <person name="Jeon C.O."/>
        </authorList>
    </citation>
    <scope>NUCLEOTIDE SEQUENCE</scope>
    <source>
        <strain evidence="1">MSW5</strain>
    </source>
</reference>
<organism evidence="1 2">
    <name type="scientific">Polaribacter ponticola</name>
    <dbReference type="NCBI Taxonomy" id="2978475"/>
    <lineage>
        <taxon>Bacteria</taxon>
        <taxon>Pseudomonadati</taxon>
        <taxon>Bacteroidota</taxon>
        <taxon>Flavobacteriia</taxon>
        <taxon>Flavobacteriales</taxon>
        <taxon>Flavobacteriaceae</taxon>
    </lineage>
</organism>
<dbReference type="RefSeq" id="WP_265725463.1">
    <property type="nucleotide sequence ID" value="NZ_JAOSLC020000003.1"/>
</dbReference>
<keyword evidence="2" id="KW-1185">Reference proteome</keyword>
<comment type="caution">
    <text evidence="1">The sequence shown here is derived from an EMBL/GenBank/DDBJ whole genome shotgun (WGS) entry which is preliminary data.</text>
</comment>
<evidence type="ECO:0000313" key="1">
    <source>
        <dbReference type="EMBL" id="MDD7914870.1"/>
    </source>
</evidence>